<feature type="transmembrane region" description="Helical" evidence="1">
    <location>
        <begin position="45"/>
        <end position="66"/>
    </location>
</feature>
<proteinExistence type="predicted"/>
<sequence length="121" mass="13677">MFFFVVGHPRGQNIPVCADDDDIWRQTTVVLSSTVGMECFRSEGLSVWVAEFSFSGGCFPPLFCWFCRCADSMYILMVLIVAMSSFGSGLWWDRTHADVVFHQVCLPAFSSSESCGWERFC</sequence>
<accession>A0AAV4P461</accession>
<keyword evidence="1" id="KW-0812">Transmembrane</keyword>
<dbReference type="AlphaFoldDB" id="A0AAV4P461"/>
<name>A0AAV4P461_CAEEX</name>
<organism evidence="2 3">
    <name type="scientific">Caerostris extrusa</name>
    <name type="common">Bark spider</name>
    <name type="synonym">Caerostris bankana</name>
    <dbReference type="NCBI Taxonomy" id="172846"/>
    <lineage>
        <taxon>Eukaryota</taxon>
        <taxon>Metazoa</taxon>
        <taxon>Ecdysozoa</taxon>
        <taxon>Arthropoda</taxon>
        <taxon>Chelicerata</taxon>
        <taxon>Arachnida</taxon>
        <taxon>Araneae</taxon>
        <taxon>Araneomorphae</taxon>
        <taxon>Entelegynae</taxon>
        <taxon>Araneoidea</taxon>
        <taxon>Araneidae</taxon>
        <taxon>Caerostris</taxon>
    </lineage>
</organism>
<protein>
    <recommendedName>
        <fullName evidence="4">Transmembrane protein</fullName>
    </recommendedName>
</protein>
<comment type="caution">
    <text evidence="2">The sequence shown here is derived from an EMBL/GenBank/DDBJ whole genome shotgun (WGS) entry which is preliminary data.</text>
</comment>
<evidence type="ECO:0000313" key="2">
    <source>
        <dbReference type="EMBL" id="GIX91429.1"/>
    </source>
</evidence>
<evidence type="ECO:0000256" key="1">
    <source>
        <dbReference type="SAM" id="Phobius"/>
    </source>
</evidence>
<gene>
    <name evidence="2" type="ORF">CEXT_814431</name>
</gene>
<reference evidence="2 3" key="1">
    <citation type="submission" date="2021-06" db="EMBL/GenBank/DDBJ databases">
        <title>Caerostris extrusa draft genome.</title>
        <authorList>
            <person name="Kono N."/>
            <person name="Arakawa K."/>
        </authorList>
    </citation>
    <scope>NUCLEOTIDE SEQUENCE [LARGE SCALE GENOMIC DNA]</scope>
</reference>
<feature type="transmembrane region" description="Helical" evidence="1">
    <location>
        <begin position="73"/>
        <end position="92"/>
    </location>
</feature>
<keyword evidence="1" id="KW-1133">Transmembrane helix</keyword>
<keyword evidence="1" id="KW-0472">Membrane</keyword>
<keyword evidence="3" id="KW-1185">Reference proteome</keyword>
<dbReference type="Proteomes" id="UP001054945">
    <property type="component" value="Unassembled WGS sequence"/>
</dbReference>
<evidence type="ECO:0000313" key="3">
    <source>
        <dbReference type="Proteomes" id="UP001054945"/>
    </source>
</evidence>
<evidence type="ECO:0008006" key="4">
    <source>
        <dbReference type="Google" id="ProtNLM"/>
    </source>
</evidence>
<dbReference type="EMBL" id="BPLR01021582">
    <property type="protein sequence ID" value="GIX91429.1"/>
    <property type="molecule type" value="Genomic_DNA"/>
</dbReference>